<evidence type="ECO:0000313" key="4">
    <source>
        <dbReference type="Proteomes" id="UP000053647"/>
    </source>
</evidence>
<dbReference type="Proteomes" id="UP000053647">
    <property type="component" value="Unassembled WGS sequence"/>
</dbReference>
<keyword evidence="4" id="KW-1185">Reference proteome</keyword>
<protein>
    <submittedName>
        <fullName evidence="3">Uncharacterized protein</fullName>
    </submittedName>
</protein>
<evidence type="ECO:0000256" key="1">
    <source>
        <dbReference type="SAM" id="MobiDB-lite"/>
    </source>
</evidence>
<dbReference type="EMBL" id="KN819396">
    <property type="protein sequence ID" value="KIJ10777.1"/>
    <property type="molecule type" value="Genomic_DNA"/>
</dbReference>
<dbReference type="OrthoDB" id="2638860at2759"/>
<sequence length="346" mass="38446">MQPDESPSNTNALNTGSAAHSNAVVPSQTFESGKMSSLPRLQYIWLAPWTVVKITFLTNRYLNLIAQTVIVLEELNIIGHGAENFCKQFRLASLLLMVFCVESMHIFVIMRAWAIWGSSQQKVAIRLAAGYIIYIGTLIGFGTYYNINSQIFLTRRAVQTEICISYTMREYHPASFAEQVTDPLGPSICETLSVSPSTFSFYSPLSALQGCHYILGRPHFHIDIQRYHIDPKNFLARAFACPLLAVTGQRLVLSLRRLHKQSPDSIDLSREVDRQLKAMECADLWNEGDPTLAPRSLPANSTTEGSRKSSGGAAGEAHLGLKQSRNGAMDKYGEIESVDISVKDRV</sequence>
<keyword evidence="2" id="KW-0472">Membrane</keyword>
<feature type="region of interest" description="Disordered" evidence="1">
    <location>
        <begin position="287"/>
        <end position="326"/>
    </location>
</feature>
<dbReference type="AlphaFoldDB" id="A0A0C9TSH4"/>
<organism evidence="3 4">
    <name type="scientific">Paxillus involutus ATCC 200175</name>
    <dbReference type="NCBI Taxonomy" id="664439"/>
    <lineage>
        <taxon>Eukaryota</taxon>
        <taxon>Fungi</taxon>
        <taxon>Dikarya</taxon>
        <taxon>Basidiomycota</taxon>
        <taxon>Agaricomycotina</taxon>
        <taxon>Agaricomycetes</taxon>
        <taxon>Agaricomycetidae</taxon>
        <taxon>Boletales</taxon>
        <taxon>Paxilineae</taxon>
        <taxon>Paxillaceae</taxon>
        <taxon>Paxillus</taxon>
    </lineage>
</organism>
<evidence type="ECO:0000256" key="2">
    <source>
        <dbReference type="SAM" id="Phobius"/>
    </source>
</evidence>
<keyword evidence="2" id="KW-0812">Transmembrane</keyword>
<keyword evidence="2" id="KW-1133">Transmembrane helix</keyword>
<feature type="transmembrane region" description="Helical" evidence="2">
    <location>
        <begin position="94"/>
        <end position="116"/>
    </location>
</feature>
<accession>A0A0C9TSH4</accession>
<evidence type="ECO:0000313" key="3">
    <source>
        <dbReference type="EMBL" id="KIJ10777.1"/>
    </source>
</evidence>
<reference evidence="3 4" key="1">
    <citation type="submission" date="2014-06" db="EMBL/GenBank/DDBJ databases">
        <authorList>
            <consortium name="DOE Joint Genome Institute"/>
            <person name="Kuo A."/>
            <person name="Kohler A."/>
            <person name="Nagy L.G."/>
            <person name="Floudas D."/>
            <person name="Copeland A."/>
            <person name="Barry K.W."/>
            <person name="Cichocki N."/>
            <person name="Veneault-Fourrey C."/>
            <person name="LaButti K."/>
            <person name="Lindquist E.A."/>
            <person name="Lipzen A."/>
            <person name="Lundell T."/>
            <person name="Morin E."/>
            <person name="Murat C."/>
            <person name="Sun H."/>
            <person name="Tunlid A."/>
            <person name="Henrissat B."/>
            <person name="Grigoriev I.V."/>
            <person name="Hibbett D.S."/>
            <person name="Martin F."/>
            <person name="Nordberg H.P."/>
            <person name="Cantor M.N."/>
            <person name="Hua S.X."/>
        </authorList>
    </citation>
    <scope>NUCLEOTIDE SEQUENCE [LARGE SCALE GENOMIC DNA]</scope>
    <source>
        <strain evidence="3 4">ATCC 200175</strain>
    </source>
</reference>
<gene>
    <name evidence="3" type="ORF">PAXINDRAFT_181976</name>
</gene>
<name>A0A0C9TSH4_PAXIN</name>
<proteinExistence type="predicted"/>
<dbReference type="HOGENOM" id="CLU_035509_3_1_1"/>
<feature type="transmembrane region" description="Helical" evidence="2">
    <location>
        <begin position="128"/>
        <end position="147"/>
    </location>
</feature>
<reference evidence="4" key="2">
    <citation type="submission" date="2015-01" db="EMBL/GenBank/DDBJ databases">
        <title>Evolutionary Origins and Diversification of the Mycorrhizal Mutualists.</title>
        <authorList>
            <consortium name="DOE Joint Genome Institute"/>
            <consortium name="Mycorrhizal Genomics Consortium"/>
            <person name="Kohler A."/>
            <person name="Kuo A."/>
            <person name="Nagy L.G."/>
            <person name="Floudas D."/>
            <person name="Copeland A."/>
            <person name="Barry K.W."/>
            <person name="Cichocki N."/>
            <person name="Veneault-Fourrey C."/>
            <person name="LaButti K."/>
            <person name="Lindquist E.A."/>
            <person name="Lipzen A."/>
            <person name="Lundell T."/>
            <person name="Morin E."/>
            <person name="Murat C."/>
            <person name="Riley R."/>
            <person name="Ohm R."/>
            <person name="Sun H."/>
            <person name="Tunlid A."/>
            <person name="Henrissat B."/>
            <person name="Grigoriev I.V."/>
            <person name="Hibbett D.S."/>
            <person name="Martin F."/>
        </authorList>
    </citation>
    <scope>NUCLEOTIDE SEQUENCE [LARGE SCALE GENOMIC DNA]</scope>
    <source>
        <strain evidence="4">ATCC 200175</strain>
    </source>
</reference>